<dbReference type="GO" id="GO:0006508">
    <property type="term" value="P:proteolysis"/>
    <property type="evidence" value="ECO:0007669"/>
    <property type="project" value="UniProtKB-KW"/>
</dbReference>
<reference evidence="2" key="1">
    <citation type="journal article" date="2013" name="Environ. Microbiol.">
        <title>Microbiota from the distal guts of lean and obese adolescents exhibit partial functional redundancy besides clear differences in community structure.</title>
        <authorList>
            <person name="Ferrer M."/>
            <person name="Ruiz A."/>
            <person name="Lanza F."/>
            <person name="Haange S.B."/>
            <person name="Oberbach A."/>
            <person name="Till H."/>
            <person name="Bargiela R."/>
            <person name="Campoy C."/>
            <person name="Segura M.T."/>
            <person name="Richter M."/>
            <person name="von Bergen M."/>
            <person name="Seifert J."/>
            <person name="Suarez A."/>
        </authorList>
    </citation>
    <scope>NUCLEOTIDE SEQUENCE</scope>
</reference>
<keyword evidence="1" id="KW-1133">Transmembrane helix</keyword>
<keyword evidence="2" id="KW-0378">Hydrolase</keyword>
<keyword evidence="1" id="KW-0472">Membrane</keyword>
<accession>K1RNQ4</accession>
<sequence length="99" mass="10818">MQAQTNNTIKGGCIMDIWHRVGRIVRFSNLGTLLFFTLNILLIVAVFGSSGSIVELICIYFFTVAISLSPLGEMCLAAFAGASDIKRVDIKLRVVPLVQ</sequence>
<dbReference type="GO" id="GO:0008233">
    <property type="term" value="F:peptidase activity"/>
    <property type="evidence" value="ECO:0007669"/>
    <property type="project" value="UniProtKB-KW"/>
</dbReference>
<keyword evidence="2" id="KW-0645">Protease</keyword>
<dbReference type="EMBL" id="AJWZ01010954">
    <property type="protein sequence ID" value="EKC46993.1"/>
    <property type="molecule type" value="Genomic_DNA"/>
</dbReference>
<feature type="non-terminal residue" evidence="2">
    <location>
        <position position="99"/>
    </location>
</feature>
<dbReference type="AlphaFoldDB" id="K1RNQ4"/>
<feature type="transmembrane region" description="Helical" evidence="1">
    <location>
        <begin position="27"/>
        <end position="47"/>
    </location>
</feature>
<feature type="transmembrane region" description="Helical" evidence="1">
    <location>
        <begin position="59"/>
        <end position="82"/>
    </location>
</feature>
<gene>
    <name evidence="2" type="ORF">OBE_15939</name>
</gene>
<name>K1RNQ4_9ZZZZ</name>
<proteinExistence type="predicted"/>
<organism evidence="2">
    <name type="scientific">human gut metagenome</name>
    <dbReference type="NCBI Taxonomy" id="408170"/>
    <lineage>
        <taxon>unclassified sequences</taxon>
        <taxon>metagenomes</taxon>
        <taxon>organismal metagenomes</taxon>
    </lineage>
</organism>
<evidence type="ECO:0000256" key="1">
    <source>
        <dbReference type="SAM" id="Phobius"/>
    </source>
</evidence>
<evidence type="ECO:0000313" key="2">
    <source>
        <dbReference type="EMBL" id="EKC46993.1"/>
    </source>
</evidence>
<protein>
    <submittedName>
        <fullName evidence="2">Zn-dependent protease with chaperone</fullName>
    </submittedName>
</protein>
<keyword evidence="1" id="KW-0812">Transmembrane</keyword>
<comment type="caution">
    <text evidence="2">The sequence shown here is derived from an EMBL/GenBank/DDBJ whole genome shotgun (WGS) entry which is preliminary data.</text>
</comment>